<accession>A0ABV1A9I2</accession>
<name>A0ABV1A9I2_9TELE</name>
<gene>
    <name evidence="1" type="ORF">AMECASPLE_016886</name>
</gene>
<evidence type="ECO:0000313" key="1">
    <source>
        <dbReference type="EMBL" id="MEQ2314916.1"/>
    </source>
</evidence>
<comment type="caution">
    <text evidence="1">The sequence shown here is derived from an EMBL/GenBank/DDBJ whole genome shotgun (WGS) entry which is preliminary data.</text>
</comment>
<proteinExistence type="predicted"/>
<sequence>MLWVVDLLEVEPSLQSWYLRSLYGFSFTTALYLAPSIRPPIPATERCSHNIKLPQACFNMDSVFRMMCNKSLYVGRKVHFLSHLTTSRQLSCPQIFPPEL</sequence>
<dbReference type="EMBL" id="JAHRIP010085884">
    <property type="protein sequence ID" value="MEQ2314916.1"/>
    <property type="molecule type" value="Genomic_DNA"/>
</dbReference>
<organism evidence="1 2">
    <name type="scientific">Ameca splendens</name>
    <dbReference type="NCBI Taxonomy" id="208324"/>
    <lineage>
        <taxon>Eukaryota</taxon>
        <taxon>Metazoa</taxon>
        <taxon>Chordata</taxon>
        <taxon>Craniata</taxon>
        <taxon>Vertebrata</taxon>
        <taxon>Euteleostomi</taxon>
        <taxon>Actinopterygii</taxon>
        <taxon>Neopterygii</taxon>
        <taxon>Teleostei</taxon>
        <taxon>Neoteleostei</taxon>
        <taxon>Acanthomorphata</taxon>
        <taxon>Ovalentaria</taxon>
        <taxon>Atherinomorphae</taxon>
        <taxon>Cyprinodontiformes</taxon>
        <taxon>Goodeidae</taxon>
        <taxon>Ameca</taxon>
    </lineage>
</organism>
<evidence type="ECO:0000313" key="2">
    <source>
        <dbReference type="Proteomes" id="UP001469553"/>
    </source>
</evidence>
<reference evidence="1 2" key="1">
    <citation type="submission" date="2021-06" db="EMBL/GenBank/DDBJ databases">
        <authorList>
            <person name="Palmer J.M."/>
        </authorList>
    </citation>
    <scope>NUCLEOTIDE SEQUENCE [LARGE SCALE GENOMIC DNA]</scope>
    <source>
        <strain evidence="1 2">AS_MEX2019</strain>
        <tissue evidence="1">Muscle</tissue>
    </source>
</reference>
<protein>
    <submittedName>
        <fullName evidence="1">Uncharacterized protein</fullName>
    </submittedName>
</protein>
<dbReference type="Proteomes" id="UP001469553">
    <property type="component" value="Unassembled WGS sequence"/>
</dbReference>
<keyword evidence="2" id="KW-1185">Reference proteome</keyword>